<dbReference type="PANTHER" id="PTHR23295:SF3">
    <property type="entry name" value="NUCLEAR RECEPTOR COACTIVATOR 5"/>
    <property type="match status" value="1"/>
</dbReference>
<feature type="region of interest" description="Disordered" evidence="1">
    <location>
        <begin position="43"/>
        <end position="68"/>
    </location>
</feature>
<dbReference type="InterPro" id="IPR052600">
    <property type="entry name" value="Nuc_rcpt_coact/corep"/>
</dbReference>
<dbReference type="PANTHER" id="PTHR23295">
    <property type="entry name" value="NUCLEAR RECEPTOR COACTIVATOR 5-RELATED"/>
    <property type="match status" value="1"/>
</dbReference>
<dbReference type="EMBL" id="NBAG03000253">
    <property type="protein sequence ID" value="PNI59767.1"/>
    <property type="molecule type" value="Genomic_DNA"/>
</dbReference>
<name>A0A2J8MJS5_PANTR</name>
<dbReference type="Proteomes" id="UP000236370">
    <property type="component" value="Unassembled WGS sequence"/>
</dbReference>
<reference evidence="2 3" key="1">
    <citation type="submission" date="2017-12" db="EMBL/GenBank/DDBJ databases">
        <title>High-resolution comparative analysis of great ape genomes.</title>
        <authorList>
            <person name="Pollen A."/>
            <person name="Hastie A."/>
            <person name="Hormozdiari F."/>
            <person name="Dougherty M."/>
            <person name="Liu R."/>
            <person name="Chaisson M."/>
            <person name="Hoppe E."/>
            <person name="Hill C."/>
            <person name="Pang A."/>
            <person name="Hillier L."/>
            <person name="Baker C."/>
            <person name="Armstrong J."/>
            <person name="Shendure J."/>
            <person name="Paten B."/>
            <person name="Wilson R."/>
            <person name="Chao H."/>
            <person name="Schneider V."/>
            <person name="Ventura M."/>
            <person name="Kronenberg Z."/>
            <person name="Murali S."/>
            <person name="Gordon D."/>
            <person name="Cantsilieris S."/>
            <person name="Munson K."/>
            <person name="Nelson B."/>
            <person name="Raja A."/>
            <person name="Underwood J."/>
            <person name="Diekhans M."/>
            <person name="Fiddes I."/>
            <person name="Haussler D."/>
            <person name="Eichler E."/>
        </authorList>
    </citation>
    <scope>NUCLEOTIDE SEQUENCE [LARGE SCALE GENOMIC DNA]</scope>
    <source>
        <strain evidence="2">Yerkes chimp pedigree #C0471</strain>
    </source>
</reference>
<organism evidence="2 3">
    <name type="scientific">Pan troglodytes</name>
    <name type="common">Chimpanzee</name>
    <dbReference type="NCBI Taxonomy" id="9598"/>
    <lineage>
        <taxon>Eukaryota</taxon>
        <taxon>Metazoa</taxon>
        <taxon>Chordata</taxon>
        <taxon>Craniata</taxon>
        <taxon>Vertebrata</taxon>
        <taxon>Euteleostomi</taxon>
        <taxon>Mammalia</taxon>
        <taxon>Eutheria</taxon>
        <taxon>Euarchontoglires</taxon>
        <taxon>Primates</taxon>
        <taxon>Haplorrhini</taxon>
        <taxon>Catarrhini</taxon>
        <taxon>Hominidae</taxon>
        <taxon>Pan</taxon>
    </lineage>
</organism>
<feature type="non-terminal residue" evidence="2">
    <location>
        <position position="104"/>
    </location>
</feature>
<proteinExistence type="predicted"/>
<evidence type="ECO:0000313" key="2">
    <source>
        <dbReference type="EMBL" id="PNI59767.1"/>
    </source>
</evidence>
<protein>
    <submittedName>
        <fullName evidence="2">NCOA5 isoform 2</fullName>
    </submittedName>
</protein>
<comment type="caution">
    <text evidence="2">The sequence shown here is derived from an EMBL/GenBank/DDBJ whole genome shotgun (WGS) entry which is preliminary data.</text>
</comment>
<accession>A0A2J8MJS5</accession>
<sequence length="104" mass="13132">MYDRYRDMRDSRDPMYRREGSYDRYLRMDDYCRRKDDSYFDRYRDSFDGRGPPGPESQSRAKERLKREERRREELYRQYFEEIQRRFDAERPVDCSVIVVNKQT</sequence>
<evidence type="ECO:0000313" key="3">
    <source>
        <dbReference type="Proteomes" id="UP000236370"/>
    </source>
</evidence>
<evidence type="ECO:0000256" key="1">
    <source>
        <dbReference type="SAM" id="MobiDB-lite"/>
    </source>
</evidence>
<dbReference type="AlphaFoldDB" id="A0A2J8MJS5"/>
<gene>
    <name evidence="2" type="ORF">CK820_G0019960</name>
</gene>
<feature type="compositionally biased region" description="Basic and acidic residues" evidence="1">
    <location>
        <begin position="59"/>
        <end position="68"/>
    </location>
</feature>